<evidence type="ECO:0000313" key="2">
    <source>
        <dbReference type="EMBL" id="KAF0695188.1"/>
    </source>
</evidence>
<dbReference type="AlphaFoldDB" id="A0A6G0VMD6"/>
<evidence type="ECO:0000313" key="3">
    <source>
        <dbReference type="Proteomes" id="UP000478052"/>
    </source>
</evidence>
<gene>
    <name evidence="2" type="ORF">FWK35_00037073</name>
</gene>
<sequence length="569" mass="64505">MFSNTAWVDEGVRTWHKMKSRGKSKLGKLEQHFTSLSHKASLGDYCSFMKNTNHIDVIMNRAKRNELITLEHEKEFNRQVIVILFDIVRTLARQGLAFRGDGDESGGNFNQIVKLISRHNPLINRWIKDISMRSHKVSYLGPRSQNEMIEILCNEVKKIIIKEVQDANLYSVMADTTPDISHKDRLAVCVRYINNEGKAMERLLEINEGTDKTGLGIAKQIVGILKKNTLSIDNLSFQSYDFASNMSGSLNGAQVNLSKLVDHEVYYIPCQAHRMNTFLEHGCNASLIILNMIGNLESLYVFFSASTKRYSVLNKEMDIENKLQLKNLSKTRWTARAESIKAVWNSFEALCISLSNIYSNSSYFDGPTRTRALGLNKKMLSFDFIVSLIFMKNIMYKLKMLTETLEKKNLCIIDAANLIDVTINSLDDINKDNGAMDNLIESAISFLSALGIDPEADFKLHHRQKKPPAWLDPNSNTQPLFQMLSHPLKKENISLDVIKSALALFPPNTEEAKCKDIDTVQAEMEILIGMCHDSDSNTFDILINKSEEMKHILPWANKICKLALTAPVS</sequence>
<feature type="non-terminal residue" evidence="2">
    <location>
        <position position="569"/>
    </location>
</feature>
<dbReference type="PANTHER" id="PTHR45749:SF21">
    <property type="entry name" value="DUF4371 DOMAIN-CONTAINING PROTEIN"/>
    <property type="match status" value="1"/>
</dbReference>
<protein>
    <recommendedName>
        <fullName evidence="1">DUF4371 domain-containing protein</fullName>
    </recommendedName>
</protein>
<dbReference type="Pfam" id="PF14291">
    <property type="entry name" value="DUF4371"/>
    <property type="match status" value="1"/>
</dbReference>
<proteinExistence type="predicted"/>
<dbReference type="PANTHER" id="PTHR45749">
    <property type="match status" value="1"/>
</dbReference>
<dbReference type="SUPFAM" id="SSF53098">
    <property type="entry name" value="Ribonuclease H-like"/>
    <property type="match status" value="1"/>
</dbReference>
<feature type="domain" description="DUF4371" evidence="1">
    <location>
        <begin position="82"/>
        <end position="252"/>
    </location>
</feature>
<keyword evidence="3" id="KW-1185">Reference proteome</keyword>
<name>A0A6G0VMD6_APHCR</name>
<dbReference type="InterPro" id="IPR012337">
    <property type="entry name" value="RNaseH-like_sf"/>
</dbReference>
<comment type="caution">
    <text evidence="2">The sequence shown here is derived from an EMBL/GenBank/DDBJ whole genome shotgun (WGS) entry which is preliminary data.</text>
</comment>
<dbReference type="OrthoDB" id="10066664at2759"/>
<dbReference type="EMBL" id="VUJU01015285">
    <property type="protein sequence ID" value="KAF0695188.1"/>
    <property type="molecule type" value="Genomic_DNA"/>
</dbReference>
<evidence type="ECO:0000259" key="1">
    <source>
        <dbReference type="Pfam" id="PF14291"/>
    </source>
</evidence>
<reference evidence="2 3" key="1">
    <citation type="submission" date="2019-08" db="EMBL/GenBank/DDBJ databases">
        <title>Whole genome of Aphis craccivora.</title>
        <authorList>
            <person name="Voronova N.V."/>
            <person name="Shulinski R.S."/>
            <person name="Bandarenka Y.V."/>
            <person name="Zhorov D.G."/>
            <person name="Warner D."/>
        </authorList>
    </citation>
    <scope>NUCLEOTIDE SEQUENCE [LARGE SCALE GENOMIC DNA]</scope>
    <source>
        <strain evidence="2">180601</strain>
        <tissue evidence="2">Whole Body</tissue>
    </source>
</reference>
<accession>A0A6G0VMD6</accession>
<dbReference type="Proteomes" id="UP000478052">
    <property type="component" value="Unassembled WGS sequence"/>
</dbReference>
<organism evidence="2 3">
    <name type="scientific">Aphis craccivora</name>
    <name type="common">Cowpea aphid</name>
    <dbReference type="NCBI Taxonomy" id="307492"/>
    <lineage>
        <taxon>Eukaryota</taxon>
        <taxon>Metazoa</taxon>
        <taxon>Ecdysozoa</taxon>
        <taxon>Arthropoda</taxon>
        <taxon>Hexapoda</taxon>
        <taxon>Insecta</taxon>
        <taxon>Pterygota</taxon>
        <taxon>Neoptera</taxon>
        <taxon>Paraneoptera</taxon>
        <taxon>Hemiptera</taxon>
        <taxon>Sternorrhyncha</taxon>
        <taxon>Aphidomorpha</taxon>
        <taxon>Aphidoidea</taxon>
        <taxon>Aphididae</taxon>
        <taxon>Aphidini</taxon>
        <taxon>Aphis</taxon>
        <taxon>Aphis</taxon>
    </lineage>
</organism>
<dbReference type="InterPro" id="IPR025398">
    <property type="entry name" value="DUF4371"/>
</dbReference>